<sequence>MSGDVTEAEPAAPPEIVVHYRRLQEKCAEILEQTFRVPGNVDLQAKSQMLLTELEAWAATTTGTPESGLLTSVGKELQYALLAVAQGQYREAFKGLRLVMELTLQTMHLSVNRLELREWLEGRKDTVWGVLMDVESGVLSVRYARAFFPDLEDSVANYRGLAQTLYRECSECVHGNMPQHILVPGNLEFDQESFALWHGKADATAIVLNFALALRFCRELGRDSLSGVETALMDRFGHLPAIRRFFGGMGGE</sequence>
<name>L0DB77_SINAD</name>
<dbReference type="eggNOG" id="ENOG5033GIE">
    <property type="taxonomic scope" value="Bacteria"/>
</dbReference>
<dbReference type="EMBL" id="CP003364">
    <property type="protein sequence ID" value="AGA26492.1"/>
    <property type="molecule type" value="Genomic_DNA"/>
</dbReference>
<dbReference type="OrthoDB" id="9780310at2"/>
<dbReference type="STRING" id="886293.Sinac_2165"/>
<reference evidence="1 2" key="1">
    <citation type="submission" date="2012-02" db="EMBL/GenBank/DDBJ databases">
        <title>Complete sequence of chromosome of Singulisphaera acidiphila DSM 18658.</title>
        <authorList>
            <consortium name="US DOE Joint Genome Institute (JGI-PGF)"/>
            <person name="Lucas S."/>
            <person name="Copeland A."/>
            <person name="Lapidus A."/>
            <person name="Glavina del Rio T."/>
            <person name="Dalin E."/>
            <person name="Tice H."/>
            <person name="Bruce D."/>
            <person name="Goodwin L."/>
            <person name="Pitluck S."/>
            <person name="Peters L."/>
            <person name="Ovchinnikova G."/>
            <person name="Chertkov O."/>
            <person name="Kyrpides N."/>
            <person name="Mavromatis K."/>
            <person name="Ivanova N."/>
            <person name="Brettin T."/>
            <person name="Detter J.C."/>
            <person name="Han C."/>
            <person name="Larimer F."/>
            <person name="Land M."/>
            <person name="Hauser L."/>
            <person name="Markowitz V."/>
            <person name="Cheng J.-F."/>
            <person name="Hugenholtz P."/>
            <person name="Woyke T."/>
            <person name="Wu D."/>
            <person name="Tindall B."/>
            <person name="Pomrenke H."/>
            <person name="Brambilla E."/>
            <person name="Klenk H.-P."/>
            <person name="Eisen J.A."/>
        </authorList>
    </citation>
    <scope>NUCLEOTIDE SEQUENCE [LARGE SCALE GENOMIC DNA]</scope>
    <source>
        <strain evidence="2">ATCC BAA-1392 / DSM 18658 / VKM B-2454 / MOB10</strain>
    </source>
</reference>
<dbReference type="Proteomes" id="UP000010798">
    <property type="component" value="Chromosome"/>
</dbReference>
<dbReference type="KEGG" id="saci:Sinac_2165"/>
<dbReference type="RefSeq" id="WP_015245655.1">
    <property type="nucleotide sequence ID" value="NC_019892.1"/>
</dbReference>
<accession>L0DB77</accession>
<evidence type="ECO:0000313" key="1">
    <source>
        <dbReference type="EMBL" id="AGA26492.1"/>
    </source>
</evidence>
<evidence type="ECO:0000313" key="2">
    <source>
        <dbReference type="Proteomes" id="UP000010798"/>
    </source>
</evidence>
<protein>
    <submittedName>
        <fullName evidence="1">Uncharacterized protein</fullName>
    </submittedName>
</protein>
<dbReference type="AlphaFoldDB" id="L0DB77"/>
<organism evidence="1 2">
    <name type="scientific">Singulisphaera acidiphila (strain ATCC BAA-1392 / DSM 18658 / VKM B-2454 / MOB10)</name>
    <dbReference type="NCBI Taxonomy" id="886293"/>
    <lineage>
        <taxon>Bacteria</taxon>
        <taxon>Pseudomonadati</taxon>
        <taxon>Planctomycetota</taxon>
        <taxon>Planctomycetia</taxon>
        <taxon>Isosphaerales</taxon>
        <taxon>Isosphaeraceae</taxon>
        <taxon>Singulisphaera</taxon>
    </lineage>
</organism>
<gene>
    <name evidence="1" type="ordered locus">Sinac_2165</name>
</gene>
<dbReference type="HOGENOM" id="CLU_1164449_0_0_0"/>
<keyword evidence="2" id="KW-1185">Reference proteome</keyword>
<proteinExistence type="predicted"/>